<evidence type="ECO:0000256" key="21">
    <source>
        <dbReference type="ARBA" id="ARBA00033328"/>
    </source>
</evidence>
<keyword evidence="19" id="KW-0458">Lysosome</keyword>
<evidence type="ECO:0000256" key="18">
    <source>
        <dbReference type="ARBA" id="ARBA00023180"/>
    </source>
</evidence>
<comment type="subunit">
    <text evidence="20">Homodimer. The monomeric form is inactive while the homodimer is active.</text>
</comment>
<dbReference type="GO" id="GO:0070573">
    <property type="term" value="F:metallodipeptidase activity"/>
    <property type="evidence" value="ECO:0007669"/>
    <property type="project" value="InterPro"/>
</dbReference>
<evidence type="ECO:0000313" key="25">
    <source>
        <dbReference type="Proteomes" id="UP000198287"/>
    </source>
</evidence>
<comment type="caution">
    <text evidence="24">The sequence shown here is derived from an EMBL/GenBank/DDBJ whole genome shotgun (WGS) entry which is preliminary data.</text>
</comment>
<feature type="signal peptide" evidence="22">
    <location>
        <begin position="1"/>
        <end position="20"/>
    </location>
</feature>
<feature type="domain" description="Peptidase M28" evidence="23">
    <location>
        <begin position="249"/>
        <end position="436"/>
    </location>
</feature>
<dbReference type="SUPFAM" id="SSF53187">
    <property type="entry name" value="Zn-dependent exopeptidases"/>
    <property type="match status" value="1"/>
</dbReference>
<proteinExistence type="inferred from homology"/>
<evidence type="ECO:0000256" key="17">
    <source>
        <dbReference type="ARBA" id="ARBA00023145"/>
    </source>
</evidence>
<dbReference type="AlphaFoldDB" id="A0A226D365"/>
<evidence type="ECO:0000256" key="15">
    <source>
        <dbReference type="ARBA" id="ARBA00023034"/>
    </source>
</evidence>
<dbReference type="InterPro" id="IPR039866">
    <property type="entry name" value="CPQ"/>
</dbReference>
<dbReference type="GO" id="GO:0004180">
    <property type="term" value="F:carboxypeptidase activity"/>
    <property type="evidence" value="ECO:0007669"/>
    <property type="project" value="UniProtKB-KW"/>
</dbReference>
<dbReference type="GO" id="GO:0005783">
    <property type="term" value="C:endoplasmic reticulum"/>
    <property type="evidence" value="ECO:0007669"/>
    <property type="project" value="UniProtKB-SubCell"/>
</dbReference>
<dbReference type="GO" id="GO:0005764">
    <property type="term" value="C:lysosome"/>
    <property type="evidence" value="ECO:0007669"/>
    <property type="project" value="UniProtKB-SubCell"/>
</dbReference>
<dbReference type="GO" id="GO:0046872">
    <property type="term" value="F:metal ion binding"/>
    <property type="evidence" value="ECO:0007669"/>
    <property type="project" value="UniProtKB-KW"/>
</dbReference>
<evidence type="ECO:0000256" key="14">
    <source>
        <dbReference type="ARBA" id="ARBA00022833"/>
    </source>
</evidence>
<comment type="subcellular location">
    <subcellularLocation>
        <location evidence="1">Endoplasmic reticulum</location>
    </subcellularLocation>
    <subcellularLocation>
        <location evidence="3">Golgi apparatus</location>
    </subcellularLocation>
    <subcellularLocation>
        <location evidence="2">Lysosome</location>
    </subcellularLocation>
    <subcellularLocation>
        <location evidence="4">Secreted</location>
    </subcellularLocation>
</comment>
<evidence type="ECO:0000256" key="3">
    <source>
        <dbReference type="ARBA" id="ARBA00004555"/>
    </source>
</evidence>
<keyword evidence="12" id="KW-0378">Hydrolase</keyword>
<dbReference type="GO" id="GO:0005794">
    <property type="term" value="C:Golgi apparatus"/>
    <property type="evidence" value="ECO:0007669"/>
    <property type="project" value="UniProtKB-SubCell"/>
</dbReference>
<evidence type="ECO:0000256" key="2">
    <source>
        <dbReference type="ARBA" id="ARBA00004371"/>
    </source>
</evidence>
<dbReference type="GO" id="GO:0043171">
    <property type="term" value="P:peptide catabolic process"/>
    <property type="evidence" value="ECO:0007669"/>
    <property type="project" value="TreeGrafter"/>
</dbReference>
<dbReference type="PANTHER" id="PTHR12053:SF3">
    <property type="entry name" value="CARBOXYPEPTIDASE Q"/>
    <property type="match status" value="1"/>
</dbReference>
<dbReference type="Gene3D" id="3.50.30.30">
    <property type="match status" value="1"/>
</dbReference>
<keyword evidence="16" id="KW-0482">Metalloprotease</keyword>
<evidence type="ECO:0000256" key="1">
    <source>
        <dbReference type="ARBA" id="ARBA00004240"/>
    </source>
</evidence>
<evidence type="ECO:0000256" key="20">
    <source>
        <dbReference type="ARBA" id="ARBA00025833"/>
    </source>
</evidence>
<keyword evidence="17" id="KW-0865">Zymogen</keyword>
<keyword evidence="15" id="KW-0333">Golgi apparatus</keyword>
<dbReference type="EMBL" id="LNIX01000044">
    <property type="protein sequence ID" value="OXA38696.1"/>
    <property type="molecule type" value="Genomic_DNA"/>
</dbReference>
<dbReference type="GO" id="GO:0006508">
    <property type="term" value="P:proteolysis"/>
    <property type="evidence" value="ECO:0007669"/>
    <property type="project" value="UniProtKB-KW"/>
</dbReference>
<evidence type="ECO:0000256" key="8">
    <source>
        <dbReference type="ARBA" id="ARBA00022645"/>
    </source>
</evidence>
<dbReference type="OrthoDB" id="10013407at2759"/>
<evidence type="ECO:0000313" key="24">
    <source>
        <dbReference type="EMBL" id="OXA38696.1"/>
    </source>
</evidence>
<dbReference type="OMA" id="HSDHQPF"/>
<evidence type="ECO:0000256" key="13">
    <source>
        <dbReference type="ARBA" id="ARBA00022824"/>
    </source>
</evidence>
<evidence type="ECO:0000256" key="5">
    <source>
        <dbReference type="ARBA" id="ARBA00010918"/>
    </source>
</evidence>
<keyword evidence="13" id="KW-0256">Endoplasmic reticulum</keyword>
<dbReference type="GO" id="GO:0005615">
    <property type="term" value="C:extracellular space"/>
    <property type="evidence" value="ECO:0007669"/>
    <property type="project" value="TreeGrafter"/>
</dbReference>
<evidence type="ECO:0000256" key="7">
    <source>
        <dbReference type="ARBA" id="ARBA00022525"/>
    </source>
</evidence>
<organism evidence="24 25">
    <name type="scientific">Folsomia candida</name>
    <name type="common">Springtail</name>
    <dbReference type="NCBI Taxonomy" id="158441"/>
    <lineage>
        <taxon>Eukaryota</taxon>
        <taxon>Metazoa</taxon>
        <taxon>Ecdysozoa</taxon>
        <taxon>Arthropoda</taxon>
        <taxon>Hexapoda</taxon>
        <taxon>Collembola</taxon>
        <taxon>Entomobryomorpha</taxon>
        <taxon>Isotomoidea</taxon>
        <taxon>Isotomidae</taxon>
        <taxon>Proisotominae</taxon>
        <taxon>Folsomia</taxon>
    </lineage>
</organism>
<keyword evidence="14" id="KW-0862">Zinc</keyword>
<name>A0A226D365_FOLCA</name>
<accession>A0A226D365</accession>
<evidence type="ECO:0000256" key="9">
    <source>
        <dbReference type="ARBA" id="ARBA00022670"/>
    </source>
</evidence>
<dbReference type="Gene3D" id="3.40.630.10">
    <property type="entry name" value="Zn peptidases"/>
    <property type="match status" value="1"/>
</dbReference>
<evidence type="ECO:0000256" key="4">
    <source>
        <dbReference type="ARBA" id="ARBA00004613"/>
    </source>
</evidence>
<keyword evidence="7" id="KW-0964">Secreted</keyword>
<evidence type="ECO:0000256" key="10">
    <source>
        <dbReference type="ARBA" id="ARBA00022723"/>
    </source>
</evidence>
<keyword evidence="10" id="KW-0479">Metal-binding</keyword>
<evidence type="ECO:0000256" key="6">
    <source>
        <dbReference type="ARBA" id="ARBA00014116"/>
    </source>
</evidence>
<evidence type="ECO:0000256" key="12">
    <source>
        <dbReference type="ARBA" id="ARBA00022801"/>
    </source>
</evidence>
<reference evidence="24 25" key="1">
    <citation type="submission" date="2015-12" db="EMBL/GenBank/DDBJ databases">
        <title>The genome of Folsomia candida.</title>
        <authorList>
            <person name="Faddeeva A."/>
            <person name="Derks M.F."/>
            <person name="Anvar Y."/>
            <person name="Smit S."/>
            <person name="Van Straalen N."/>
            <person name="Roelofs D."/>
        </authorList>
    </citation>
    <scope>NUCLEOTIDE SEQUENCE [LARGE SCALE GENOMIC DNA]</scope>
    <source>
        <strain evidence="24 25">VU population</strain>
        <tissue evidence="24">Whole body</tissue>
    </source>
</reference>
<evidence type="ECO:0000256" key="22">
    <source>
        <dbReference type="SAM" id="SignalP"/>
    </source>
</evidence>
<evidence type="ECO:0000256" key="11">
    <source>
        <dbReference type="ARBA" id="ARBA00022729"/>
    </source>
</evidence>
<sequence>MSNIATQIFFLLSLCSGISPLITQENRNQSLKQGPCTLPNFLITEIQNYQPIADEIMNAAISGAWKGRTFEGVTTFVDKYVNRLSGTPELEESIDYMMEKMVASGLDNVRGEDVQVPRWIRGEEKASLVEPVIKSISILGVGPSVGTPIAGISSEVIVVRSFDELEEKKDEIEGKIVVYNQGWLSSYEETSQYLHTGGIYYGAAYPKIPAACITREDAEFLYRVYSRGDRMVLNLTMMDEELSRVTSRNTIGKITGSLNPEEIVVVSGHIDVWDQGQGAMDDAGGVFVSVEALALIKYLGLTPKRTMQAILWTAEEFGLVGARAFVALHKEEMMNYKAVLESDSGNFSPLGLDFAGTEGAGCIIQEILKLTSAMNSTNYARYETVGSDIAVMIMEGVPGISLKTADEKYFYFHHSPADMLEVLDSEELDRNTALWAITSYVLADLSVTLSREVTNE</sequence>
<keyword evidence="18" id="KW-0325">Glycoprotein</keyword>
<evidence type="ECO:0000259" key="23">
    <source>
        <dbReference type="Pfam" id="PF04389"/>
    </source>
</evidence>
<dbReference type="InterPro" id="IPR007484">
    <property type="entry name" value="Peptidase_M28"/>
</dbReference>
<evidence type="ECO:0000256" key="19">
    <source>
        <dbReference type="ARBA" id="ARBA00023228"/>
    </source>
</evidence>
<keyword evidence="11 22" id="KW-0732">Signal</keyword>
<comment type="similarity">
    <text evidence="5">Belongs to the peptidase M28 family.</text>
</comment>
<dbReference type="PANTHER" id="PTHR12053">
    <property type="entry name" value="PROTEASE FAMILY M28 PLASMA GLUTAMATE CARBOXYPEPTIDASE-RELATED"/>
    <property type="match status" value="1"/>
</dbReference>
<keyword evidence="25" id="KW-1185">Reference proteome</keyword>
<feature type="chain" id="PRO_5012623915" description="Carboxypeptidase Q" evidence="22">
    <location>
        <begin position="21"/>
        <end position="456"/>
    </location>
</feature>
<keyword evidence="9" id="KW-0645">Protease</keyword>
<evidence type="ECO:0000256" key="16">
    <source>
        <dbReference type="ARBA" id="ARBA00023049"/>
    </source>
</evidence>
<dbReference type="Pfam" id="PF04389">
    <property type="entry name" value="Peptidase_M28"/>
    <property type="match status" value="1"/>
</dbReference>
<dbReference type="Proteomes" id="UP000198287">
    <property type="component" value="Unassembled WGS sequence"/>
</dbReference>
<protein>
    <recommendedName>
        <fullName evidence="6">Carboxypeptidase Q</fullName>
    </recommendedName>
    <alternativeName>
        <fullName evidence="21">Plasma glutamate carboxypeptidase</fullName>
    </alternativeName>
</protein>
<gene>
    <name evidence="24" type="ORF">Fcan01_26514</name>
</gene>
<keyword evidence="8 24" id="KW-0121">Carboxypeptidase</keyword>